<proteinExistence type="predicted"/>
<name>A0A542YTS0_9MICO</name>
<dbReference type="SUPFAM" id="SSF52799">
    <property type="entry name" value="(Phosphotyrosine protein) phosphatases II"/>
    <property type="match status" value="1"/>
</dbReference>
<dbReference type="InterPro" id="IPR016130">
    <property type="entry name" value="Tyr_Pase_AS"/>
</dbReference>
<sequence length="237" mass="25276">MSDLEALEGTLNTRDVGGLVGAGGGAVPPGRLARSDSLSELSADDAQRMLGWGVRSVLDLRGGAEAVEFGRGPLAAHPVAYVNIPMLELAPTGRPGRLLLDAYLDLIERDPMVPLALETAGILLARGPLVVHCTAGKDRTGLVVALLLACAEVRADDIVADYLRSGSAMPLVKARLAAFPRYRTVMEQYPELYEARATTITGLLEHLDGRYGGVRRWAASRNVPDVVLDMIRNALRG</sequence>
<keyword evidence="3" id="KW-1185">Reference proteome</keyword>
<feature type="domain" description="Tyrosine specific protein phosphatases" evidence="1">
    <location>
        <begin position="101"/>
        <end position="159"/>
    </location>
</feature>
<dbReference type="PROSITE" id="PS50056">
    <property type="entry name" value="TYR_PHOSPHATASE_2"/>
    <property type="match status" value="1"/>
</dbReference>
<dbReference type="Pfam" id="PF13350">
    <property type="entry name" value="Y_phosphatase3"/>
    <property type="match status" value="1"/>
</dbReference>
<dbReference type="GO" id="GO:0004721">
    <property type="term" value="F:phosphoprotein phosphatase activity"/>
    <property type="evidence" value="ECO:0007669"/>
    <property type="project" value="InterPro"/>
</dbReference>
<dbReference type="InterPro" id="IPR000387">
    <property type="entry name" value="Tyr_Pase_dom"/>
</dbReference>
<protein>
    <submittedName>
        <fullName evidence="2">Protein tyrosine/serine phosphatase</fullName>
    </submittedName>
</protein>
<dbReference type="EMBL" id="VFOP01000001">
    <property type="protein sequence ID" value="TQL51344.1"/>
    <property type="molecule type" value="Genomic_DNA"/>
</dbReference>
<accession>A0A542YTS0</accession>
<dbReference type="InterPro" id="IPR026893">
    <property type="entry name" value="Tyr/Ser_Pase_IphP-type"/>
</dbReference>
<evidence type="ECO:0000313" key="2">
    <source>
        <dbReference type="EMBL" id="TQL51344.1"/>
    </source>
</evidence>
<gene>
    <name evidence="2" type="ORF">FB467_2486</name>
</gene>
<dbReference type="OrthoDB" id="1188001at2"/>
<organism evidence="2 3">
    <name type="scientific">Ornithinicoccus hortensis</name>
    <dbReference type="NCBI Taxonomy" id="82346"/>
    <lineage>
        <taxon>Bacteria</taxon>
        <taxon>Bacillati</taxon>
        <taxon>Actinomycetota</taxon>
        <taxon>Actinomycetes</taxon>
        <taxon>Micrococcales</taxon>
        <taxon>Intrasporangiaceae</taxon>
        <taxon>Ornithinicoccus</taxon>
    </lineage>
</organism>
<dbReference type="InterPro" id="IPR029021">
    <property type="entry name" value="Prot-tyrosine_phosphatase-like"/>
</dbReference>
<evidence type="ECO:0000259" key="1">
    <source>
        <dbReference type="PROSITE" id="PS50056"/>
    </source>
</evidence>
<reference evidence="2 3" key="1">
    <citation type="submission" date="2019-06" db="EMBL/GenBank/DDBJ databases">
        <title>Sequencing the genomes of 1000 actinobacteria strains.</title>
        <authorList>
            <person name="Klenk H.-P."/>
        </authorList>
    </citation>
    <scope>NUCLEOTIDE SEQUENCE [LARGE SCALE GENOMIC DNA]</scope>
    <source>
        <strain evidence="2 3">DSM 12335</strain>
    </source>
</reference>
<dbReference type="Gene3D" id="3.90.190.10">
    <property type="entry name" value="Protein tyrosine phosphatase superfamily"/>
    <property type="match status" value="1"/>
</dbReference>
<dbReference type="Proteomes" id="UP000319516">
    <property type="component" value="Unassembled WGS sequence"/>
</dbReference>
<dbReference type="AlphaFoldDB" id="A0A542YTS0"/>
<dbReference type="RefSeq" id="WP_141785356.1">
    <property type="nucleotide sequence ID" value="NZ_BAAAIK010000010.1"/>
</dbReference>
<dbReference type="PROSITE" id="PS00383">
    <property type="entry name" value="TYR_PHOSPHATASE_1"/>
    <property type="match status" value="1"/>
</dbReference>
<evidence type="ECO:0000313" key="3">
    <source>
        <dbReference type="Proteomes" id="UP000319516"/>
    </source>
</evidence>
<comment type="caution">
    <text evidence="2">The sequence shown here is derived from an EMBL/GenBank/DDBJ whole genome shotgun (WGS) entry which is preliminary data.</text>
</comment>